<proteinExistence type="predicted"/>
<accession>X1HZU8</accession>
<comment type="caution">
    <text evidence="1">The sequence shown here is derived from an EMBL/GenBank/DDBJ whole genome shotgun (WGS) entry which is preliminary data.</text>
</comment>
<dbReference type="EMBL" id="BARU01021920">
    <property type="protein sequence ID" value="GAH50843.1"/>
    <property type="molecule type" value="Genomic_DNA"/>
</dbReference>
<name>X1HZU8_9ZZZZ</name>
<organism evidence="1">
    <name type="scientific">marine sediment metagenome</name>
    <dbReference type="NCBI Taxonomy" id="412755"/>
    <lineage>
        <taxon>unclassified sequences</taxon>
        <taxon>metagenomes</taxon>
        <taxon>ecological metagenomes</taxon>
    </lineage>
</organism>
<reference evidence="1" key="1">
    <citation type="journal article" date="2014" name="Front. Microbiol.">
        <title>High frequency of phylogenetically diverse reductive dehalogenase-homologous genes in deep subseafloor sedimentary metagenomes.</title>
        <authorList>
            <person name="Kawai M."/>
            <person name="Futagami T."/>
            <person name="Toyoda A."/>
            <person name="Takaki Y."/>
            <person name="Nishi S."/>
            <person name="Hori S."/>
            <person name="Arai W."/>
            <person name="Tsubouchi T."/>
            <person name="Morono Y."/>
            <person name="Uchiyama I."/>
            <person name="Ito T."/>
            <person name="Fujiyama A."/>
            <person name="Inagaki F."/>
            <person name="Takami H."/>
        </authorList>
    </citation>
    <scope>NUCLEOTIDE SEQUENCE</scope>
    <source>
        <strain evidence="1">Expedition CK06-06</strain>
    </source>
</reference>
<evidence type="ECO:0000313" key="1">
    <source>
        <dbReference type="EMBL" id="GAH50843.1"/>
    </source>
</evidence>
<sequence length="49" mass="5481">MTKHSKILALFLAFSFVFVLAGIAQAQAEKTVVCPTCSHEFKKLMQRLP</sequence>
<feature type="non-terminal residue" evidence="1">
    <location>
        <position position="49"/>
    </location>
</feature>
<protein>
    <submittedName>
        <fullName evidence="1">Uncharacterized protein</fullName>
    </submittedName>
</protein>
<dbReference type="AlphaFoldDB" id="X1HZU8"/>
<gene>
    <name evidence="1" type="ORF">S03H2_35797</name>
</gene>